<reference evidence="4" key="1">
    <citation type="submission" date="2022-11" db="EMBL/GenBank/DDBJ databases">
        <authorList>
            <person name="Petersen C."/>
        </authorList>
    </citation>
    <scope>NUCLEOTIDE SEQUENCE</scope>
    <source>
        <strain evidence="4">IBT 22155</strain>
    </source>
</reference>
<dbReference type="InterPro" id="IPR036736">
    <property type="entry name" value="ACP-like_sf"/>
</dbReference>
<accession>A0A9W9GJE1</accession>
<protein>
    <recommendedName>
        <fullName evidence="3">Carrier domain-containing protein</fullName>
    </recommendedName>
</protein>
<evidence type="ECO:0000256" key="1">
    <source>
        <dbReference type="ARBA" id="ARBA00006432"/>
    </source>
</evidence>
<evidence type="ECO:0000313" key="5">
    <source>
        <dbReference type="Proteomes" id="UP001149079"/>
    </source>
</evidence>
<dbReference type="Gene3D" id="3.30.300.30">
    <property type="match status" value="1"/>
</dbReference>
<comment type="caution">
    <text evidence="4">The sequence shown here is derived from an EMBL/GenBank/DDBJ whole genome shotgun (WGS) entry which is preliminary data.</text>
</comment>
<dbReference type="AlphaFoldDB" id="A0A9W9GJE1"/>
<feature type="domain" description="Carrier" evidence="3">
    <location>
        <begin position="578"/>
        <end position="654"/>
    </location>
</feature>
<dbReference type="Proteomes" id="UP001149079">
    <property type="component" value="Unassembled WGS sequence"/>
</dbReference>
<comment type="similarity">
    <text evidence="1">Belongs to the ATP-dependent AMP-binding enzyme family.</text>
</comment>
<dbReference type="InterPro" id="IPR000873">
    <property type="entry name" value="AMP-dep_synth/lig_dom"/>
</dbReference>
<keyword evidence="2" id="KW-0436">Ligase</keyword>
<dbReference type="SUPFAM" id="SSF56801">
    <property type="entry name" value="Acetyl-CoA synthetase-like"/>
    <property type="match status" value="1"/>
</dbReference>
<dbReference type="EMBL" id="JAPQKL010000007">
    <property type="protein sequence ID" value="KAJ5121351.1"/>
    <property type="molecule type" value="Genomic_DNA"/>
</dbReference>
<dbReference type="InterPro" id="IPR045851">
    <property type="entry name" value="AMP-bd_C_sf"/>
</dbReference>
<proteinExistence type="inferred from homology"/>
<name>A0A9W9GJE1_9EURO</name>
<dbReference type="PANTHER" id="PTHR43201">
    <property type="entry name" value="ACYL-COA SYNTHETASE"/>
    <property type="match status" value="1"/>
</dbReference>
<gene>
    <name evidence="4" type="ORF">N7515_009312</name>
</gene>
<dbReference type="RefSeq" id="XP_056517855.1">
    <property type="nucleotide sequence ID" value="XM_056670056.1"/>
</dbReference>
<dbReference type="InterPro" id="IPR042099">
    <property type="entry name" value="ANL_N_sf"/>
</dbReference>
<dbReference type="Gene3D" id="3.40.50.12780">
    <property type="entry name" value="N-terminal domain of ligase-like"/>
    <property type="match status" value="1"/>
</dbReference>
<keyword evidence="5" id="KW-1185">Reference proteome</keyword>
<dbReference type="InterPro" id="IPR009081">
    <property type="entry name" value="PP-bd_ACP"/>
</dbReference>
<dbReference type="CDD" id="cd04433">
    <property type="entry name" value="AFD_class_I"/>
    <property type="match status" value="1"/>
</dbReference>
<dbReference type="PROSITE" id="PS50075">
    <property type="entry name" value="CARRIER"/>
    <property type="match status" value="1"/>
</dbReference>
<evidence type="ECO:0000256" key="2">
    <source>
        <dbReference type="ARBA" id="ARBA00022598"/>
    </source>
</evidence>
<dbReference type="GO" id="GO:0006631">
    <property type="term" value="P:fatty acid metabolic process"/>
    <property type="evidence" value="ECO:0007669"/>
    <property type="project" value="TreeGrafter"/>
</dbReference>
<reference evidence="4" key="2">
    <citation type="journal article" date="2023" name="IMA Fungus">
        <title>Comparative genomic study of the Penicillium genus elucidates a diverse pangenome and 15 lateral gene transfer events.</title>
        <authorList>
            <person name="Petersen C."/>
            <person name="Sorensen T."/>
            <person name="Nielsen M.R."/>
            <person name="Sondergaard T.E."/>
            <person name="Sorensen J.L."/>
            <person name="Fitzpatrick D.A."/>
            <person name="Frisvad J.C."/>
            <person name="Nielsen K.L."/>
        </authorList>
    </citation>
    <scope>NUCLEOTIDE SEQUENCE</scope>
    <source>
        <strain evidence="4">IBT 22155</strain>
    </source>
</reference>
<dbReference type="SUPFAM" id="SSF52777">
    <property type="entry name" value="CoA-dependent acyltransferases"/>
    <property type="match status" value="1"/>
</dbReference>
<dbReference type="GO" id="GO:0044550">
    <property type="term" value="P:secondary metabolite biosynthetic process"/>
    <property type="evidence" value="ECO:0007669"/>
    <property type="project" value="UniProtKB-ARBA"/>
</dbReference>
<evidence type="ECO:0000313" key="4">
    <source>
        <dbReference type="EMBL" id="KAJ5121351.1"/>
    </source>
</evidence>
<dbReference type="GeneID" id="81409226"/>
<dbReference type="GO" id="GO:0031956">
    <property type="term" value="F:medium-chain fatty acid-CoA ligase activity"/>
    <property type="evidence" value="ECO:0007669"/>
    <property type="project" value="TreeGrafter"/>
</dbReference>
<dbReference type="OrthoDB" id="10253869at2759"/>
<dbReference type="SUPFAM" id="SSF47336">
    <property type="entry name" value="ACP-like"/>
    <property type="match status" value="1"/>
</dbReference>
<evidence type="ECO:0000259" key="3">
    <source>
        <dbReference type="PROSITE" id="PS50075"/>
    </source>
</evidence>
<organism evidence="4 5">
    <name type="scientific">Penicillium bovifimosum</name>
    <dbReference type="NCBI Taxonomy" id="126998"/>
    <lineage>
        <taxon>Eukaryota</taxon>
        <taxon>Fungi</taxon>
        <taxon>Dikarya</taxon>
        <taxon>Ascomycota</taxon>
        <taxon>Pezizomycotina</taxon>
        <taxon>Eurotiomycetes</taxon>
        <taxon>Eurotiomycetidae</taxon>
        <taxon>Eurotiales</taxon>
        <taxon>Aspergillaceae</taxon>
        <taxon>Penicillium</taxon>
    </lineage>
</organism>
<dbReference type="Gene3D" id="3.30.559.30">
    <property type="entry name" value="Nonribosomal peptide synthetase, condensation domain"/>
    <property type="match status" value="1"/>
</dbReference>
<sequence>MQPPSEVSGETHPENTQSIITRFEKAVEQFPDSLAVICTHQPANLYGFDSLTPTNTVHEQPGYLRWSYGTLRQSVQRLQESLAVYGLVNDTVFFVFCQNQVECLICTLASYTLGWIHVPISPEHLCNPQEVLHMVKSVTTSKNPAKIVVLANNAETARQFDRLDLGCEMVKICLGGDQENWISFEYLIQSLDSEESKLERPGTCREELSVFFTSGTTSLPKGCLVKAAQWFDMLEPSLSFRSAGPGDLVNVAVPSHHAFGYICMTIPLLRGACVVLTGLNFSPQSVVKTLGLEACTHAALVPTMIHSLMQMLEGTDTKFQSLRSVVFAGMALNSDVVQKCQKFLGISTIENFYGMTEGAFISTGPMEDLSTMTQGEVVSIGKPVPGAQIRVCGPDDRLPVPIGVPGVLHFSGHSMIDHYLDCETDSFYESDGRVWFVTGDQAFVDQSKQLYIVGRQKDMIIRGGENIAPSKIETLLAQSPQYHALDPQVIAGDDFIAGEVPVVVTRLATSHGVEKMMQDTIRENLGILYVPRTFISLDSLSLDDYPRTSSGKIQKAKLSELVAAYTRSQASHDTDKDVSPPKLYRDIVAVWSRVLGIQASHLDVKAPIAQLADSILMLSAREKIRKETGLSVPLPQWLAINTIADQISILGEIGTEDIANEHAKFVEELPSGPPNVEDMVHLGGDEGGFGTTRNAIEKKIAAQGFSWDDVEDVFPCTDFIQMICRSQVVDTWNIRTSIVSQNASVEAIRTALEATLINNPLMLSYIVVDDEALGRELGLHVTLRRNKTTLDRCIVDYGTVETLQDLRFITMNYPFKDHAMLPGPLFRALIVFVRETNSAAVVTNGKFSSVSTRSTLLTYMYQVAHAVLDITYHSLFHEDLDRALGCQPLQRHLSFKAWADTYHTLRKSPVAASGARFHARYLRDLQDHKQVLWPHPTHRLVVSAERAMMDGHVITFAAPSFIRLQRKHPKLTTPIVLKAALALMVILHTNHTHALFLNLEAGRSKFPFVHKTYPFIDAPDAADVAGPTFGGVLNLIAYQPTETVLEYLIRVQEEQRNLTEHAQVPWHDLSQQVGCSMEELLPAVANSLIFNWMPGLGPAILGENPYQNMAVTQTHIRTRLGMLASAGAGGVDGSQIVIFLQGALANMSSMWVERAAEEMKQIALWLAEETSLQMPVMEFIKSVGDV</sequence>
<dbReference type="Pfam" id="PF00501">
    <property type="entry name" value="AMP-binding"/>
    <property type="match status" value="1"/>
</dbReference>
<dbReference type="PANTHER" id="PTHR43201:SF5">
    <property type="entry name" value="MEDIUM-CHAIN ACYL-COA LIGASE ACSF2, MITOCHONDRIAL"/>
    <property type="match status" value="1"/>
</dbReference>